<dbReference type="eggNOG" id="COG0414">
    <property type="taxonomic scope" value="Bacteria"/>
</dbReference>
<evidence type="ECO:0000313" key="9">
    <source>
        <dbReference type="EMBL" id="EED34104.1"/>
    </source>
</evidence>
<dbReference type="Gene3D" id="3.40.50.620">
    <property type="entry name" value="HUPs"/>
    <property type="match status" value="1"/>
</dbReference>
<sequence length="280" mass="30798">MEIVSDSNALRSSLAQCADNTKTVAFVPTMGNLHAGHLALVDRARHVADCVAVSIFVNPMQFGQNEDLDSYPRSLQKDIEQLERLDTDLVFTPTTSDIYPEGIDRHTQVKAPGLTNVLCGASRPGHFDGVTTVCCKLFNLVRPDVAIFGEKDLQQVMVIRKMVSDLALPLNIETVATARAEDGLALSSRNGRLTPEERAKAPSIYQALVDCAQAIRGGDRDFQRLQKTTIEHLDNVGFATDYFEIRRRDNLELATPEDTELAIFAAARLGSTRLIDNISV</sequence>
<accession>B8KRY8</accession>
<evidence type="ECO:0000256" key="3">
    <source>
        <dbReference type="ARBA" id="ARBA00022598"/>
    </source>
</evidence>
<evidence type="ECO:0000256" key="4">
    <source>
        <dbReference type="ARBA" id="ARBA00022655"/>
    </source>
</evidence>
<dbReference type="SUPFAM" id="SSF52374">
    <property type="entry name" value="Nucleotidylyl transferase"/>
    <property type="match status" value="1"/>
</dbReference>
<protein>
    <recommendedName>
        <fullName evidence="8">Pantothenate synthetase</fullName>
        <shortName evidence="8">PS</shortName>
        <ecNumber evidence="8">6.3.2.1</ecNumber>
    </recommendedName>
    <alternativeName>
        <fullName evidence="8">Pantoate--beta-alanine ligase</fullName>
    </alternativeName>
    <alternativeName>
        <fullName evidence="8">Pantoate-activating enzyme</fullName>
    </alternativeName>
</protein>
<feature type="binding site" evidence="8">
    <location>
        <begin position="30"/>
        <end position="37"/>
    </location>
    <ligand>
        <name>ATP</name>
        <dbReference type="ChEBI" id="CHEBI:30616"/>
    </ligand>
</feature>
<feature type="binding site" evidence="8">
    <location>
        <begin position="186"/>
        <end position="189"/>
    </location>
    <ligand>
        <name>ATP</name>
        <dbReference type="ChEBI" id="CHEBI:30616"/>
    </ligand>
</feature>
<comment type="catalytic activity">
    <reaction evidence="7 8">
        <text>(R)-pantoate + beta-alanine + ATP = (R)-pantothenate + AMP + diphosphate + H(+)</text>
        <dbReference type="Rhea" id="RHEA:10912"/>
        <dbReference type="ChEBI" id="CHEBI:15378"/>
        <dbReference type="ChEBI" id="CHEBI:15980"/>
        <dbReference type="ChEBI" id="CHEBI:29032"/>
        <dbReference type="ChEBI" id="CHEBI:30616"/>
        <dbReference type="ChEBI" id="CHEBI:33019"/>
        <dbReference type="ChEBI" id="CHEBI:57966"/>
        <dbReference type="ChEBI" id="CHEBI:456215"/>
        <dbReference type="EC" id="6.3.2.1"/>
    </reaction>
</comment>
<dbReference type="CDD" id="cd00560">
    <property type="entry name" value="PanC"/>
    <property type="match status" value="1"/>
</dbReference>
<dbReference type="GO" id="GO:0004592">
    <property type="term" value="F:pantoate-beta-alanine ligase activity"/>
    <property type="evidence" value="ECO:0007669"/>
    <property type="project" value="UniProtKB-UniRule"/>
</dbReference>
<feature type="active site" description="Proton donor" evidence="8">
    <location>
        <position position="37"/>
    </location>
</feature>
<dbReference type="InterPro" id="IPR042176">
    <property type="entry name" value="Pantoate_ligase_C"/>
</dbReference>
<proteinExistence type="inferred from homology"/>
<dbReference type="RefSeq" id="WP_009018852.1">
    <property type="nucleotide sequence ID" value="NZ_DS999411.1"/>
</dbReference>
<comment type="similarity">
    <text evidence="2 8">Belongs to the pantothenate synthetase family.</text>
</comment>
<dbReference type="GO" id="GO:0005524">
    <property type="term" value="F:ATP binding"/>
    <property type="evidence" value="ECO:0007669"/>
    <property type="project" value="UniProtKB-KW"/>
</dbReference>
<dbReference type="GO" id="GO:0015940">
    <property type="term" value="P:pantothenate biosynthetic process"/>
    <property type="evidence" value="ECO:0007669"/>
    <property type="project" value="UniProtKB-UniRule"/>
</dbReference>
<dbReference type="Pfam" id="PF02569">
    <property type="entry name" value="Pantoate_ligase"/>
    <property type="match status" value="1"/>
</dbReference>
<comment type="miscellaneous">
    <text evidence="8">The reaction proceeds by a bi uni uni bi ping pong mechanism.</text>
</comment>
<evidence type="ECO:0000313" key="10">
    <source>
        <dbReference type="Proteomes" id="UP000004699"/>
    </source>
</evidence>
<evidence type="ECO:0000256" key="2">
    <source>
        <dbReference type="ARBA" id="ARBA00009256"/>
    </source>
</evidence>
<feature type="binding site" evidence="8">
    <location>
        <begin position="149"/>
        <end position="152"/>
    </location>
    <ligand>
        <name>ATP</name>
        <dbReference type="ChEBI" id="CHEBI:30616"/>
    </ligand>
</feature>
<evidence type="ECO:0000256" key="1">
    <source>
        <dbReference type="ARBA" id="ARBA00004990"/>
    </source>
</evidence>
<evidence type="ECO:0000256" key="5">
    <source>
        <dbReference type="ARBA" id="ARBA00022741"/>
    </source>
</evidence>
<keyword evidence="3 8" id="KW-0436">Ligase</keyword>
<keyword evidence="6 8" id="KW-0067">ATP-binding</keyword>
<keyword evidence="5 8" id="KW-0547">Nucleotide-binding</keyword>
<dbReference type="Gene3D" id="3.30.1300.10">
    <property type="entry name" value="Pantoate-beta-alanine ligase, C-terminal domain"/>
    <property type="match status" value="1"/>
</dbReference>
<keyword evidence="10" id="KW-1185">Reference proteome</keyword>
<dbReference type="NCBIfam" id="TIGR00125">
    <property type="entry name" value="cyt_tran_rel"/>
    <property type="match status" value="1"/>
</dbReference>
<dbReference type="HOGENOM" id="CLU_047148_0_0_6"/>
<dbReference type="InterPro" id="IPR003721">
    <property type="entry name" value="Pantoate_ligase"/>
</dbReference>
<dbReference type="EC" id="6.3.2.1" evidence="8"/>
<feature type="binding site" evidence="8">
    <location>
        <position position="155"/>
    </location>
    <ligand>
        <name>(R)-pantoate</name>
        <dbReference type="ChEBI" id="CHEBI:15980"/>
    </ligand>
</feature>
<dbReference type="HAMAP" id="MF_00158">
    <property type="entry name" value="PanC"/>
    <property type="match status" value="1"/>
</dbReference>
<dbReference type="UniPathway" id="UPA00028">
    <property type="reaction ID" value="UER00005"/>
</dbReference>
<dbReference type="PANTHER" id="PTHR21299">
    <property type="entry name" value="CYTIDYLATE KINASE/PANTOATE-BETA-ALANINE LIGASE"/>
    <property type="match status" value="1"/>
</dbReference>
<feature type="binding site" evidence="8">
    <location>
        <position position="61"/>
    </location>
    <ligand>
        <name>(R)-pantoate</name>
        <dbReference type="ChEBI" id="CHEBI:15980"/>
    </ligand>
</feature>
<reference evidence="10" key="1">
    <citation type="journal article" date="2013" name="BMC Microbiol.">
        <title>Taxonomy and evolution of bacteriochlorophyll a-containing members of the OM60/NOR5 clade of marine gammaproteobacteria: description of Luminiphilus syltensis gen. nov., sp. nov., reclassification of Haliea rubra as Pseudohaliea rubra gen. nov., comb. nov., and emendation of Chromatocurvus halotolerans.</title>
        <authorList>
            <person name="Spring S."/>
            <person name="Riedel T."/>
            <person name="Sproer C."/>
            <person name="Yan S."/>
            <person name="Harder J."/>
            <person name="Fuchs B.M."/>
        </authorList>
    </citation>
    <scope>NUCLEOTIDE SEQUENCE [LARGE SCALE GENOMIC DNA]</scope>
    <source>
        <strain evidence="10">NOR51-B</strain>
    </source>
</reference>
<dbReference type="NCBIfam" id="TIGR00018">
    <property type="entry name" value="panC"/>
    <property type="match status" value="1"/>
</dbReference>
<dbReference type="FunFam" id="3.40.50.620:FF:000013">
    <property type="entry name" value="Pantothenate synthetase"/>
    <property type="match status" value="1"/>
</dbReference>
<dbReference type="InterPro" id="IPR004821">
    <property type="entry name" value="Cyt_trans-like"/>
</dbReference>
<evidence type="ECO:0000256" key="7">
    <source>
        <dbReference type="ARBA" id="ARBA00048258"/>
    </source>
</evidence>
<feature type="binding site" evidence="8">
    <location>
        <position position="61"/>
    </location>
    <ligand>
        <name>beta-alanine</name>
        <dbReference type="ChEBI" id="CHEBI:57966"/>
    </ligand>
</feature>
<dbReference type="GO" id="GO:0005829">
    <property type="term" value="C:cytosol"/>
    <property type="evidence" value="ECO:0007669"/>
    <property type="project" value="TreeGrafter"/>
</dbReference>
<comment type="function">
    <text evidence="8">Catalyzes the condensation of pantoate with beta-alanine in an ATP-dependent reaction via a pantoyl-adenylate intermediate.</text>
</comment>
<organism evidence="9 10">
    <name type="scientific">Luminiphilus syltensis NOR5-1B</name>
    <dbReference type="NCBI Taxonomy" id="565045"/>
    <lineage>
        <taxon>Bacteria</taxon>
        <taxon>Pseudomonadati</taxon>
        <taxon>Pseudomonadota</taxon>
        <taxon>Gammaproteobacteria</taxon>
        <taxon>Cellvibrionales</taxon>
        <taxon>Halieaceae</taxon>
        <taxon>Luminiphilus</taxon>
    </lineage>
</organism>
<gene>
    <name evidence="8 9" type="primary">panC</name>
    <name evidence="9" type="ORF">NOR51B_41</name>
</gene>
<keyword evidence="4 8" id="KW-0566">Pantothenate biosynthesis</keyword>
<dbReference type="InterPro" id="IPR014729">
    <property type="entry name" value="Rossmann-like_a/b/a_fold"/>
</dbReference>
<comment type="subcellular location">
    <subcellularLocation>
        <location evidence="8">Cytoplasm</location>
    </subcellularLocation>
</comment>
<name>B8KRY8_9GAMM</name>
<comment type="pathway">
    <text evidence="1 8">Cofactor biosynthesis; (R)-pantothenate biosynthesis; (R)-pantothenate from (R)-pantoate and beta-alanine: step 1/1.</text>
</comment>
<evidence type="ECO:0000256" key="8">
    <source>
        <dbReference type="HAMAP-Rule" id="MF_00158"/>
    </source>
</evidence>
<dbReference type="Proteomes" id="UP000004699">
    <property type="component" value="Unassembled WGS sequence"/>
</dbReference>
<dbReference type="EMBL" id="DS999411">
    <property type="protein sequence ID" value="EED34104.1"/>
    <property type="molecule type" value="Genomic_DNA"/>
</dbReference>
<keyword evidence="8" id="KW-0963">Cytoplasm</keyword>
<evidence type="ECO:0000256" key="6">
    <source>
        <dbReference type="ARBA" id="ARBA00022840"/>
    </source>
</evidence>
<dbReference type="AlphaFoldDB" id="B8KRY8"/>
<dbReference type="PANTHER" id="PTHR21299:SF1">
    <property type="entry name" value="PANTOATE--BETA-ALANINE LIGASE"/>
    <property type="match status" value="1"/>
</dbReference>
<dbReference type="STRING" id="565045.NOR51B_41"/>
<feature type="binding site" evidence="8">
    <location>
        <position position="178"/>
    </location>
    <ligand>
        <name>ATP</name>
        <dbReference type="ChEBI" id="CHEBI:30616"/>
    </ligand>
</feature>
<comment type="subunit">
    <text evidence="8">Homodimer.</text>
</comment>
<dbReference type="OrthoDB" id="9773087at2"/>